<organism evidence="2 3">
    <name type="scientific">Parnassius apollo</name>
    <name type="common">Apollo butterfly</name>
    <name type="synonym">Papilio apollo</name>
    <dbReference type="NCBI Taxonomy" id="110799"/>
    <lineage>
        <taxon>Eukaryota</taxon>
        <taxon>Metazoa</taxon>
        <taxon>Ecdysozoa</taxon>
        <taxon>Arthropoda</taxon>
        <taxon>Hexapoda</taxon>
        <taxon>Insecta</taxon>
        <taxon>Pterygota</taxon>
        <taxon>Neoptera</taxon>
        <taxon>Endopterygota</taxon>
        <taxon>Lepidoptera</taxon>
        <taxon>Glossata</taxon>
        <taxon>Ditrysia</taxon>
        <taxon>Papilionoidea</taxon>
        <taxon>Papilionidae</taxon>
        <taxon>Parnassiinae</taxon>
        <taxon>Parnassini</taxon>
        <taxon>Parnassius</taxon>
        <taxon>Parnassius</taxon>
    </lineage>
</organism>
<protein>
    <submittedName>
        <fullName evidence="2">(apollo) hypothetical protein</fullName>
    </submittedName>
</protein>
<dbReference type="PANTHER" id="PTHR10174:SF222">
    <property type="entry name" value="GH10083P-RELATED"/>
    <property type="match status" value="1"/>
</dbReference>
<dbReference type="CDD" id="cd00170">
    <property type="entry name" value="SEC14"/>
    <property type="match status" value="1"/>
</dbReference>
<dbReference type="Pfam" id="PF00650">
    <property type="entry name" value="CRAL_TRIO"/>
    <property type="match status" value="1"/>
</dbReference>
<keyword evidence="3" id="KW-1185">Reference proteome</keyword>
<dbReference type="EMBL" id="CAJQZP010001149">
    <property type="protein sequence ID" value="CAG5022659.1"/>
    <property type="molecule type" value="Genomic_DNA"/>
</dbReference>
<dbReference type="GO" id="GO:0016020">
    <property type="term" value="C:membrane"/>
    <property type="evidence" value="ECO:0007669"/>
    <property type="project" value="TreeGrafter"/>
</dbReference>
<evidence type="ECO:0000313" key="3">
    <source>
        <dbReference type="Proteomes" id="UP000691718"/>
    </source>
</evidence>
<reference evidence="2" key="1">
    <citation type="submission" date="2021-04" db="EMBL/GenBank/DDBJ databases">
        <authorList>
            <person name="Tunstrom K."/>
        </authorList>
    </citation>
    <scope>NUCLEOTIDE SEQUENCE</scope>
</reference>
<dbReference type="AlphaFoldDB" id="A0A8S3XGY6"/>
<dbReference type="PROSITE" id="PS50191">
    <property type="entry name" value="CRAL_TRIO"/>
    <property type="match status" value="1"/>
</dbReference>
<gene>
    <name evidence="2" type="ORF">PAPOLLO_LOCUS17779</name>
</gene>
<proteinExistence type="predicted"/>
<name>A0A8S3XGY6_PARAO</name>
<sequence length="345" mass="40546">MLIKKLKSKLNKESPATHVLVYSIVLFTSVIGFRLKMYLEGQHYMVLYTEEDKQAVKKEIGLKDGVLEEDINLIIEWFKKQPHLAEAPIDRDFIERILVSAKGSREKAKYRIDNFYKYRALAPELIQSRVEILSKTDENIWTFFHQGIVPQLYNGKRVSLINFESDPSTFDTEVLYRNIILMADFRLKYDYMFNEIWVVDLNNAGFGHLMRYNPIIFQKAVNIYQEGLGVRVSKIHCVNAPVFGHHVANFMKKFVKAKLMERVIIHDSLESLHKHLPKQYLPKDYGGDLPTLKEYSDRFDKEFRTEKTKNILIDFCKLVSDESKRPREKYNEEAIVGSFKKLDFD</sequence>
<dbReference type="PANTHER" id="PTHR10174">
    <property type="entry name" value="ALPHA-TOCOPHEROL TRANSFER PROTEIN-RELATED"/>
    <property type="match status" value="1"/>
</dbReference>
<dbReference type="Proteomes" id="UP000691718">
    <property type="component" value="Unassembled WGS sequence"/>
</dbReference>
<dbReference type="OrthoDB" id="7110615at2759"/>
<feature type="domain" description="CRAL-TRIO" evidence="1">
    <location>
        <begin position="136"/>
        <end position="293"/>
    </location>
</feature>
<dbReference type="InterPro" id="IPR001251">
    <property type="entry name" value="CRAL-TRIO_dom"/>
</dbReference>
<evidence type="ECO:0000313" key="2">
    <source>
        <dbReference type="EMBL" id="CAG5022659.1"/>
    </source>
</evidence>
<accession>A0A8S3XGY6</accession>
<comment type="caution">
    <text evidence="2">The sequence shown here is derived from an EMBL/GenBank/DDBJ whole genome shotgun (WGS) entry which is preliminary data.</text>
</comment>
<evidence type="ECO:0000259" key="1">
    <source>
        <dbReference type="PROSITE" id="PS50191"/>
    </source>
</evidence>
<dbReference type="GO" id="GO:1902936">
    <property type="term" value="F:phosphatidylinositol bisphosphate binding"/>
    <property type="evidence" value="ECO:0007669"/>
    <property type="project" value="TreeGrafter"/>
</dbReference>